<evidence type="ECO:0000313" key="8">
    <source>
        <dbReference type="EMBL" id="KAJ3640061.1"/>
    </source>
</evidence>
<dbReference type="InterPro" id="IPR027368">
    <property type="entry name" value="MnmE_dom2"/>
</dbReference>
<dbReference type="InterPro" id="IPR027266">
    <property type="entry name" value="TrmE/GcvT-like"/>
</dbReference>
<dbReference type="GO" id="GO:0005525">
    <property type="term" value="F:GTP binding"/>
    <property type="evidence" value="ECO:0007669"/>
    <property type="project" value="UniProtKB-KW"/>
</dbReference>
<evidence type="ECO:0000256" key="2">
    <source>
        <dbReference type="ARBA" id="ARBA00011043"/>
    </source>
</evidence>
<dbReference type="AlphaFoldDB" id="A0AA38HMZ4"/>
<dbReference type="Gene3D" id="3.40.50.300">
    <property type="entry name" value="P-loop containing nucleotide triphosphate hydrolases"/>
    <property type="match status" value="1"/>
</dbReference>
<dbReference type="InterPro" id="IPR018948">
    <property type="entry name" value="GTP-bd_TrmE_N"/>
</dbReference>
<dbReference type="EMBL" id="JALNTZ010000010">
    <property type="protein sequence ID" value="KAJ3640061.1"/>
    <property type="molecule type" value="Genomic_DNA"/>
</dbReference>
<comment type="caution">
    <text evidence="8">The sequence shown here is derived from an EMBL/GenBank/DDBJ whole genome shotgun (WGS) entry which is preliminary data.</text>
</comment>
<sequence>MFKRILRLIKPQIRHSSTIFALSSGQGKCGVAVIRVSGAATKNALTCLTGLSHPPQPRMAILRSVKHPQTLETLDKGLILWFPGPHSFTGEDSCEFHVHGGLAVVNSVLEALSTVSECSLAEPGEFTKRAFFNGKLDLTEVEGLADLLAAETELQRKQAFLQTQGALSKLYNKWRGVLVKSVAHVEAHIDFEETETIDEGVLEKVVSDVTQLKDEIESHLADGRKGELLRTGVKTVILGEPNVGKSSLLNLLCKRPAAIVTPIEGTTRDILEVTLNIGGYPLVLADTAGLREETHDVIEKEGINRALQNYKNSDLVILVVDSQKYLQWVQCNTSCTVIDFLKLYVNKLGLSDLVSNEKYEFEGLFTKHCLIVFNKLDLVQTEVTFDNKNINFLSCKNEEGVPNLVDSMTQKLKILCGEPSEDHPSMNQMRHRQHLSQCLSCLSTFLTTSSDTVLMAEHLRKALRHLGHLVGVTTTEQLLDVIFKDFCIGK</sequence>
<keyword evidence="4 6" id="KW-0547">Nucleotide-binding</keyword>
<dbReference type="InterPro" id="IPR005225">
    <property type="entry name" value="Small_GTP-bd"/>
</dbReference>
<evidence type="ECO:0000259" key="7">
    <source>
        <dbReference type="PROSITE" id="PS51709"/>
    </source>
</evidence>
<dbReference type="PROSITE" id="PS51709">
    <property type="entry name" value="G_TRME"/>
    <property type="match status" value="1"/>
</dbReference>
<dbReference type="InterPro" id="IPR027417">
    <property type="entry name" value="P-loop_NTPase"/>
</dbReference>
<dbReference type="PANTHER" id="PTHR42714:SF2">
    <property type="entry name" value="TRNA MODIFICATION GTPASE GTPBP3, MITOCHONDRIAL"/>
    <property type="match status" value="1"/>
</dbReference>
<name>A0AA38HMZ4_9CUCU</name>
<organism evidence="8 9">
    <name type="scientific">Zophobas morio</name>
    <dbReference type="NCBI Taxonomy" id="2755281"/>
    <lineage>
        <taxon>Eukaryota</taxon>
        <taxon>Metazoa</taxon>
        <taxon>Ecdysozoa</taxon>
        <taxon>Arthropoda</taxon>
        <taxon>Hexapoda</taxon>
        <taxon>Insecta</taxon>
        <taxon>Pterygota</taxon>
        <taxon>Neoptera</taxon>
        <taxon>Endopterygota</taxon>
        <taxon>Coleoptera</taxon>
        <taxon>Polyphaga</taxon>
        <taxon>Cucujiformia</taxon>
        <taxon>Tenebrionidae</taxon>
        <taxon>Zophobas</taxon>
    </lineage>
</organism>
<comment type="similarity">
    <text evidence="2 6">Belongs to the TRAFAC class TrmE-Era-EngA-EngB-Septin-like GTPase superfamily. TrmE GTPase family.</text>
</comment>
<dbReference type="Pfam" id="PF01926">
    <property type="entry name" value="MMR_HSR1"/>
    <property type="match status" value="1"/>
</dbReference>
<dbReference type="PANTHER" id="PTHR42714">
    <property type="entry name" value="TRNA MODIFICATION GTPASE GTPBP3"/>
    <property type="match status" value="1"/>
</dbReference>
<dbReference type="Pfam" id="PF12631">
    <property type="entry name" value="MnmE_helical"/>
    <property type="match status" value="1"/>
</dbReference>
<dbReference type="Gene3D" id="3.30.1360.120">
    <property type="entry name" value="Probable tRNA modification gtpase trme, domain 1"/>
    <property type="match status" value="1"/>
</dbReference>
<proteinExistence type="inferred from homology"/>
<dbReference type="FunFam" id="3.30.1360.120:FF:000007">
    <property type="entry name" value="tRNA modification GTPase GTPBP3, mitochondrial"/>
    <property type="match status" value="1"/>
</dbReference>
<evidence type="ECO:0000256" key="6">
    <source>
        <dbReference type="RuleBase" id="RU003313"/>
    </source>
</evidence>
<keyword evidence="5 6" id="KW-0342">GTP-binding</keyword>
<dbReference type="CDD" id="cd14858">
    <property type="entry name" value="TrmE_N"/>
    <property type="match status" value="1"/>
</dbReference>
<evidence type="ECO:0000313" key="9">
    <source>
        <dbReference type="Proteomes" id="UP001168821"/>
    </source>
</evidence>
<dbReference type="InterPro" id="IPR004520">
    <property type="entry name" value="GTPase_MnmE"/>
</dbReference>
<dbReference type="GO" id="GO:0030488">
    <property type="term" value="P:tRNA methylation"/>
    <property type="evidence" value="ECO:0007669"/>
    <property type="project" value="TreeGrafter"/>
</dbReference>
<dbReference type="InterPro" id="IPR006073">
    <property type="entry name" value="GTP-bd"/>
</dbReference>
<dbReference type="PRINTS" id="PR00326">
    <property type="entry name" value="GTP1OBG"/>
</dbReference>
<dbReference type="GO" id="GO:0003924">
    <property type="term" value="F:GTPase activity"/>
    <property type="evidence" value="ECO:0007669"/>
    <property type="project" value="InterPro"/>
</dbReference>
<dbReference type="Gene3D" id="1.20.120.430">
    <property type="entry name" value="tRNA modification GTPase MnmE domain 2"/>
    <property type="match status" value="1"/>
</dbReference>
<protein>
    <recommendedName>
        <fullName evidence="7">TrmE-type G domain-containing protein</fullName>
    </recommendedName>
</protein>
<dbReference type="GO" id="GO:0002098">
    <property type="term" value="P:tRNA wobble uridine modification"/>
    <property type="evidence" value="ECO:0007669"/>
    <property type="project" value="TreeGrafter"/>
</dbReference>
<comment type="subcellular location">
    <subcellularLocation>
        <location evidence="1">Mitochondrion</location>
    </subcellularLocation>
</comment>
<feature type="domain" description="TrmE-type G" evidence="7">
    <location>
        <begin position="232"/>
        <end position="413"/>
    </location>
</feature>
<evidence type="ECO:0000256" key="3">
    <source>
        <dbReference type="ARBA" id="ARBA00022694"/>
    </source>
</evidence>
<gene>
    <name evidence="8" type="ORF">Zmor_003381</name>
</gene>
<dbReference type="NCBIfam" id="NF003661">
    <property type="entry name" value="PRK05291.1-3"/>
    <property type="match status" value="1"/>
</dbReference>
<evidence type="ECO:0000256" key="1">
    <source>
        <dbReference type="ARBA" id="ARBA00004173"/>
    </source>
</evidence>
<evidence type="ECO:0000256" key="5">
    <source>
        <dbReference type="ARBA" id="ARBA00023134"/>
    </source>
</evidence>
<dbReference type="Pfam" id="PF10396">
    <property type="entry name" value="TrmE_N"/>
    <property type="match status" value="1"/>
</dbReference>
<dbReference type="NCBIfam" id="TIGR00450">
    <property type="entry name" value="mnmE_trmE_thdF"/>
    <property type="match status" value="1"/>
</dbReference>
<dbReference type="SUPFAM" id="SSF52540">
    <property type="entry name" value="P-loop containing nucleoside triphosphate hydrolases"/>
    <property type="match status" value="1"/>
</dbReference>
<dbReference type="HAMAP" id="MF_00379">
    <property type="entry name" value="GTPase_MnmE"/>
    <property type="match status" value="1"/>
</dbReference>
<dbReference type="InterPro" id="IPR031168">
    <property type="entry name" value="G_TrmE"/>
</dbReference>
<dbReference type="CDD" id="cd04164">
    <property type="entry name" value="trmE"/>
    <property type="match status" value="1"/>
</dbReference>
<dbReference type="NCBIfam" id="TIGR00231">
    <property type="entry name" value="small_GTP"/>
    <property type="match status" value="1"/>
</dbReference>
<dbReference type="GO" id="GO:0005739">
    <property type="term" value="C:mitochondrion"/>
    <property type="evidence" value="ECO:0007669"/>
    <property type="project" value="UniProtKB-SubCell"/>
</dbReference>
<dbReference type="SUPFAM" id="SSF116878">
    <property type="entry name" value="TrmE connector domain"/>
    <property type="match status" value="1"/>
</dbReference>
<accession>A0AA38HMZ4</accession>
<dbReference type="InterPro" id="IPR025867">
    <property type="entry name" value="MnmE_helical"/>
</dbReference>
<keyword evidence="9" id="KW-1185">Reference proteome</keyword>
<evidence type="ECO:0000256" key="4">
    <source>
        <dbReference type="ARBA" id="ARBA00022741"/>
    </source>
</evidence>
<keyword evidence="3 6" id="KW-0819">tRNA processing</keyword>
<reference evidence="8" key="1">
    <citation type="journal article" date="2023" name="G3 (Bethesda)">
        <title>Whole genome assemblies of Zophobas morio and Tenebrio molitor.</title>
        <authorList>
            <person name="Kaur S."/>
            <person name="Stinson S.A."/>
            <person name="diCenzo G.C."/>
        </authorList>
    </citation>
    <scope>NUCLEOTIDE SEQUENCE</scope>
    <source>
        <strain evidence="8">QUZm001</strain>
    </source>
</reference>
<dbReference type="Proteomes" id="UP001168821">
    <property type="component" value="Unassembled WGS sequence"/>
</dbReference>